<accession>A0A8S1UND5</accession>
<sequence>MLLFQFGANMFKIDSLQLLQTKSKIRGNYQDVASEKNGAIITTARIINFYYPGSLASPLRDSLYFYIEFGMQVGHVYFDLYLSLIIELTQPYEINLVRFRIWDVDNRIADLQIFLIGADRNTETQIYNGFAQSVKEVRFPDQLVTKIRFYNKNGTSYPGHKLLSFIKVQAFYQL</sequence>
<dbReference type="AlphaFoldDB" id="A0A8S1UND5"/>
<dbReference type="OMA" id="QIYNGFA"/>
<organism evidence="1 2">
    <name type="scientific">Paramecium octaurelia</name>
    <dbReference type="NCBI Taxonomy" id="43137"/>
    <lineage>
        <taxon>Eukaryota</taxon>
        <taxon>Sar</taxon>
        <taxon>Alveolata</taxon>
        <taxon>Ciliophora</taxon>
        <taxon>Intramacronucleata</taxon>
        <taxon>Oligohymenophorea</taxon>
        <taxon>Peniculida</taxon>
        <taxon>Parameciidae</taxon>
        <taxon>Paramecium</taxon>
    </lineage>
</organism>
<evidence type="ECO:0000313" key="2">
    <source>
        <dbReference type="Proteomes" id="UP000683925"/>
    </source>
</evidence>
<comment type="caution">
    <text evidence="1">The sequence shown here is derived from an EMBL/GenBank/DDBJ whole genome shotgun (WGS) entry which is preliminary data.</text>
</comment>
<name>A0A8S1UND5_PAROT</name>
<evidence type="ECO:0000313" key="1">
    <source>
        <dbReference type="EMBL" id="CAD8165199.1"/>
    </source>
</evidence>
<proteinExistence type="predicted"/>
<dbReference type="EMBL" id="CAJJDP010000046">
    <property type="protein sequence ID" value="CAD8165199.1"/>
    <property type="molecule type" value="Genomic_DNA"/>
</dbReference>
<keyword evidence="2" id="KW-1185">Reference proteome</keyword>
<gene>
    <name evidence="1" type="ORF">POCTA_138.1.T0460165</name>
</gene>
<protein>
    <submittedName>
        <fullName evidence="1">Uncharacterized protein</fullName>
    </submittedName>
</protein>
<dbReference type="OrthoDB" id="305220at2759"/>
<dbReference type="Proteomes" id="UP000683925">
    <property type="component" value="Unassembled WGS sequence"/>
</dbReference>
<reference evidence="1" key="1">
    <citation type="submission" date="2021-01" db="EMBL/GenBank/DDBJ databases">
        <authorList>
            <consortium name="Genoscope - CEA"/>
            <person name="William W."/>
        </authorList>
    </citation>
    <scope>NUCLEOTIDE SEQUENCE</scope>
</reference>